<evidence type="ECO:0000313" key="5">
    <source>
        <dbReference type="EMBL" id="HIX08265.1"/>
    </source>
</evidence>
<dbReference type="SMART" id="SM00342">
    <property type="entry name" value="HTH_ARAC"/>
    <property type="match status" value="1"/>
</dbReference>
<keyword evidence="3" id="KW-0804">Transcription</keyword>
<keyword evidence="1" id="KW-0805">Transcription regulation</keyword>
<dbReference type="GO" id="GO:0003700">
    <property type="term" value="F:DNA-binding transcription factor activity"/>
    <property type="evidence" value="ECO:0007669"/>
    <property type="project" value="InterPro"/>
</dbReference>
<keyword evidence="2" id="KW-0238">DNA-binding</keyword>
<dbReference type="SUPFAM" id="SSF51215">
    <property type="entry name" value="Regulatory protein AraC"/>
    <property type="match status" value="1"/>
</dbReference>
<evidence type="ECO:0000256" key="2">
    <source>
        <dbReference type="ARBA" id="ARBA00023125"/>
    </source>
</evidence>
<sequence length="282" mass="33193">MIYYEYELEKDITNCIPINKNRDLYVLETSYRKIQHPVHKRSMAKPYYALHLVIKGSGTLIAPEGRYRLKEGDIFIRFPQENIQYFDDETDPWSYIFITFMGNHAEEYFSRLGYSPQKRIFPTDENLTRLFVESVILPQKYRAGMDIIANSYIATIFSRLAIIYCSEYPSNPNNIDNYINKAFDYIEAHVSDSNMHAEDVAHYLGLNPDYFLRIFKKKTRTVFSKFLIIKRMNNAAQLMRKGETNISVICDMVGYNSTSYFTSSFKQFYGIVPSEYIRKLPK</sequence>
<dbReference type="PANTHER" id="PTHR43280:SF28">
    <property type="entry name" value="HTH-TYPE TRANSCRIPTIONAL ACTIVATOR RHAS"/>
    <property type="match status" value="1"/>
</dbReference>
<dbReference type="InterPro" id="IPR009057">
    <property type="entry name" value="Homeodomain-like_sf"/>
</dbReference>
<dbReference type="SUPFAM" id="SSF46689">
    <property type="entry name" value="Homeodomain-like"/>
    <property type="match status" value="2"/>
</dbReference>
<accession>A0A9D1V8X0</accession>
<evidence type="ECO:0000256" key="1">
    <source>
        <dbReference type="ARBA" id="ARBA00023015"/>
    </source>
</evidence>
<dbReference type="AlphaFoldDB" id="A0A9D1V8X0"/>
<name>A0A9D1V8X0_9FIRM</name>
<reference evidence="5" key="1">
    <citation type="journal article" date="2021" name="PeerJ">
        <title>Extensive microbial diversity within the chicken gut microbiome revealed by metagenomics and culture.</title>
        <authorList>
            <person name="Gilroy R."/>
            <person name="Ravi A."/>
            <person name="Getino M."/>
            <person name="Pursley I."/>
            <person name="Horton D.L."/>
            <person name="Alikhan N.F."/>
            <person name="Baker D."/>
            <person name="Gharbi K."/>
            <person name="Hall N."/>
            <person name="Watson M."/>
            <person name="Adriaenssens E.M."/>
            <person name="Foster-Nyarko E."/>
            <person name="Jarju S."/>
            <person name="Secka A."/>
            <person name="Antonio M."/>
            <person name="Oren A."/>
            <person name="Chaudhuri R.R."/>
            <person name="La Ragione R."/>
            <person name="Hildebrand F."/>
            <person name="Pallen M.J."/>
        </authorList>
    </citation>
    <scope>NUCLEOTIDE SEQUENCE</scope>
    <source>
        <strain evidence="5">811</strain>
    </source>
</reference>
<gene>
    <name evidence="5" type="ORF">H9741_07340</name>
</gene>
<reference evidence="5" key="2">
    <citation type="submission" date="2021-04" db="EMBL/GenBank/DDBJ databases">
        <authorList>
            <person name="Gilroy R."/>
        </authorList>
    </citation>
    <scope>NUCLEOTIDE SEQUENCE</scope>
    <source>
        <strain evidence="5">811</strain>
    </source>
</reference>
<dbReference type="InterPro" id="IPR037923">
    <property type="entry name" value="HTH-like"/>
</dbReference>
<dbReference type="Pfam" id="PF02311">
    <property type="entry name" value="AraC_binding"/>
    <property type="match status" value="1"/>
</dbReference>
<dbReference type="InterPro" id="IPR018060">
    <property type="entry name" value="HTH_AraC"/>
</dbReference>
<dbReference type="Pfam" id="PF12833">
    <property type="entry name" value="HTH_18"/>
    <property type="match status" value="1"/>
</dbReference>
<evidence type="ECO:0000259" key="4">
    <source>
        <dbReference type="PROSITE" id="PS01124"/>
    </source>
</evidence>
<dbReference type="PRINTS" id="PR00032">
    <property type="entry name" value="HTHARAC"/>
</dbReference>
<evidence type="ECO:0000256" key="3">
    <source>
        <dbReference type="ARBA" id="ARBA00023163"/>
    </source>
</evidence>
<dbReference type="PANTHER" id="PTHR43280">
    <property type="entry name" value="ARAC-FAMILY TRANSCRIPTIONAL REGULATOR"/>
    <property type="match status" value="1"/>
</dbReference>
<dbReference type="InterPro" id="IPR020449">
    <property type="entry name" value="Tscrpt_reg_AraC-type_HTH"/>
</dbReference>
<dbReference type="Gene3D" id="1.10.10.60">
    <property type="entry name" value="Homeodomain-like"/>
    <property type="match status" value="2"/>
</dbReference>
<dbReference type="EMBL" id="DXFX01000094">
    <property type="protein sequence ID" value="HIX08265.1"/>
    <property type="molecule type" value="Genomic_DNA"/>
</dbReference>
<comment type="caution">
    <text evidence="5">The sequence shown here is derived from an EMBL/GenBank/DDBJ whole genome shotgun (WGS) entry which is preliminary data.</text>
</comment>
<protein>
    <submittedName>
        <fullName evidence="5">AraC family transcriptional regulator</fullName>
    </submittedName>
</protein>
<dbReference type="GO" id="GO:0043565">
    <property type="term" value="F:sequence-specific DNA binding"/>
    <property type="evidence" value="ECO:0007669"/>
    <property type="project" value="InterPro"/>
</dbReference>
<dbReference type="InterPro" id="IPR003313">
    <property type="entry name" value="AraC-bd"/>
</dbReference>
<evidence type="ECO:0000313" key="6">
    <source>
        <dbReference type="Proteomes" id="UP000824204"/>
    </source>
</evidence>
<feature type="domain" description="HTH araC/xylS-type" evidence="4">
    <location>
        <begin position="180"/>
        <end position="279"/>
    </location>
</feature>
<dbReference type="Proteomes" id="UP000824204">
    <property type="component" value="Unassembled WGS sequence"/>
</dbReference>
<dbReference type="PROSITE" id="PS01124">
    <property type="entry name" value="HTH_ARAC_FAMILY_2"/>
    <property type="match status" value="1"/>
</dbReference>
<proteinExistence type="predicted"/>
<organism evidence="5 6">
    <name type="scientific">Candidatus Borkfalkia faecipullorum</name>
    <dbReference type="NCBI Taxonomy" id="2838510"/>
    <lineage>
        <taxon>Bacteria</taxon>
        <taxon>Bacillati</taxon>
        <taxon>Bacillota</taxon>
        <taxon>Clostridia</taxon>
        <taxon>Christensenellales</taxon>
        <taxon>Christensenellaceae</taxon>
        <taxon>Candidatus Borkfalkia</taxon>
    </lineage>
</organism>